<name>A0AA48HE66_9FLAO</name>
<evidence type="ECO:0000313" key="2">
    <source>
        <dbReference type="EMBL" id="BDW92772.1"/>
    </source>
</evidence>
<sequence length="257" mass="29466">MKVLLLFIAVLYCSNTFACDCAVIGLIDRFESADFVATAEIKKVTPDTLDTDYHNIEIKINEIFKGSKVSKLKISSVLNSSCAFYTPENSKWLIFAYKDSDNDLLFGACSGAIQLDRKVDNKKYPGLTKKIELSNQRKLNVLKYLKDSELDIKNEFRLSYTFLNNCLENGKGFELKEGSFGLYEIKFNKKLRIRKITSIKKIPDQELNNIIVNCFRESFELYLNNKSKIIRSSSIIIGIYFYAAENEHPSFVSIFDL</sequence>
<keyword evidence="3" id="KW-1185">Reference proteome</keyword>
<keyword evidence="1" id="KW-0732">Signal</keyword>
<dbReference type="EMBL" id="AP027268">
    <property type="protein sequence ID" value="BDW92772.1"/>
    <property type="molecule type" value="Genomic_DNA"/>
</dbReference>
<feature type="signal peptide" evidence="1">
    <location>
        <begin position="1"/>
        <end position="18"/>
    </location>
</feature>
<dbReference type="RefSeq" id="WP_224835574.1">
    <property type="nucleotide sequence ID" value="NZ_AP027268.1"/>
</dbReference>
<protein>
    <submittedName>
        <fullName evidence="2">Uncharacterized protein</fullName>
    </submittedName>
</protein>
<dbReference type="SUPFAM" id="SSF50242">
    <property type="entry name" value="TIMP-like"/>
    <property type="match status" value="1"/>
</dbReference>
<dbReference type="Gene3D" id="2.40.50.120">
    <property type="match status" value="1"/>
</dbReference>
<organism evidence="2 3">
    <name type="scientific">Flagellimonas marinaquae</name>
    <dbReference type="NCBI Taxonomy" id="254955"/>
    <lineage>
        <taxon>Bacteria</taxon>
        <taxon>Pseudomonadati</taxon>
        <taxon>Bacteroidota</taxon>
        <taxon>Flavobacteriia</taxon>
        <taxon>Flavobacteriales</taxon>
        <taxon>Flavobacteriaceae</taxon>
        <taxon>Flagellimonas</taxon>
    </lineage>
</organism>
<evidence type="ECO:0000313" key="3">
    <source>
        <dbReference type="Proteomes" id="UP001330184"/>
    </source>
</evidence>
<accession>A0AA48HE66</accession>
<gene>
    <name evidence="2" type="ORF">MACH07_16040</name>
</gene>
<proteinExistence type="predicted"/>
<evidence type="ECO:0000256" key="1">
    <source>
        <dbReference type="SAM" id="SignalP"/>
    </source>
</evidence>
<feature type="chain" id="PRO_5045671186" evidence="1">
    <location>
        <begin position="19"/>
        <end position="257"/>
    </location>
</feature>
<dbReference type="Proteomes" id="UP001330184">
    <property type="component" value="Chromosome"/>
</dbReference>
<dbReference type="InterPro" id="IPR008993">
    <property type="entry name" value="TIMP-like_OB-fold"/>
</dbReference>
<dbReference type="AlphaFoldDB" id="A0AA48HE66"/>
<reference evidence="2 3" key="1">
    <citation type="submission" date="2023-01" db="EMBL/GenBank/DDBJ databases">
        <title>Complete genome sequence of Muricauda aquimarina strain IFOP_LL357.</title>
        <authorList>
            <person name="Gajardo G."/>
            <person name="Ueki S."/>
            <person name="Maruyama F."/>
        </authorList>
    </citation>
    <scope>NUCLEOTIDE SEQUENCE [LARGE SCALE GENOMIC DNA]</scope>
    <source>
        <strain evidence="2 3">IFOP_LL357</strain>
    </source>
</reference>